<name>A0A1Y1L787_PHOPY</name>
<dbReference type="EMBL" id="GEZM01064640">
    <property type="protein sequence ID" value="JAV68678.1"/>
    <property type="molecule type" value="Transcribed_RNA"/>
</dbReference>
<organism evidence="4">
    <name type="scientific">Photinus pyralis</name>
    <name type="common">Common eastern firefly</name>
    <name type="synonym">Lampyris pyralis</name>
    <dbReference type="NCBI Taxonomy" id="7054"/>
    <lineage>
        <taxon>Eukaryota</taxon>
        <taxon>Metazoa</taxon>
        <taxon>Ecdysozoa</taxon>
        <taxon>Arthropoda</taxon>
        <taxon>Hexapoda</taxon>
        <taxon>Insecta</taxon>
        <taxon>Pterygota</taxon>
        <taxon>Neoptera</taxon>
        <taxon>Endopterygota</taxon>
        <taxon>Coleoptera</taxon>
        <taxon>Polyphaga</taxon>
        <taxon>Elateriformia</taxon>
        <taxon>Elateroidea</taxon>
        <taxon>Lampyridae</taxon>
        <taxon>Lampyrinae</taxon>
        <taxon>Photinus</taxon>
    </lineage>
</organism>
<dbReference type="GO" id="GO:0004587">
    <property type="term" value="F:ornithine aminotransferase activity"/>
    <property type="evidence" value="ECO:0007669"/>
    <property type="project" value="UniProtKB-EC"/>
</dbReference>
<dbReference type="EC" id="2.6.1.13" evidence="3"/>
<dbReference type="SUPFAM" id="SSF53383">
    <property type="entry name" value="PLP-dependent transferases"/>
    <property type="match status" value="1"/>
</dbReference>
<dbReference type="InterPro" id="IPR015422">
    <property type="entry name" value="PyrdxlP-dep_Trfase_small"/>
</dbReference>
<sequence length="117" mass="13024">MRALEVVDEEKLVERAERLGNILREGLKAIQARNPIIQTVRGRGLLNAFVIDQSRTNRCLGIELCERMKEKGLLLKSSRTGVIRIAPPLVVTEDELEKGLEIIKECVEELSGLSSTG</sequence>
<dbReference type="FunFam" id="3.90.1150.10:FF:000152">
    <property type="entry name" value="Ornithine aminotransferase"/>
    <property type="match status" value="1"/>
</dbReference>
<keyword evidence="3" id="KW-0808">Transferase</keyword>
<dbReference type="Pfam" id="PF00202">
    <property type="entry name" value="Aminotran_3"/>
    <property type="match status" value="1"/>
</dbReference>
<keyword evidence="3" id="KW-0663">Pyridoxal phosphate</keyword>
<evidence type="ECO:0000256" key="3">
    <source>
        <dbReference type="RuleBase" id="RU365036"/>
    </source>
</evidence>
<dbReference type="InterPro" id="IPR005814">
    <property type="entry name" value="Aminotrans_3"/>
</dbReference>
<dbReference type="UniPathway" id="UPA00098">
    <property type="reaction ID" value="UER00358"/>
</dbReference>
<proteinExistence type="inferred from homology"/>
<evidence type="ECO:0000313" key="4">
    <source>
        <dbReference type="EMBL" id="JAV68678.1"/>
    </source>
</evidence>
<dbReference type="GO" id="GO:0030170">
    <property type="term" value="F:pyridoxal phosphate binding"/>
    <property type="evidence" value="ECO:0007669"/>
    <property type="project" value="InterPro"/>
</dbReference>
<dbReference type="InterPro" id="IPR015424">
    <property type="entry name" value="PyrdxlP-dep_Trfase"/>
</dbReference>
<accession>A0A1Y1L787</accession>
<dbReference type="GO" id="GO:0055129">
    <property type="term" value="P:L-proline biosynthetic process"/>
    <property type="evidence" value="ECO:0007669"/>
    <property type="project" value="UniProtKB-UniPathway"/>
</dbReference>
<evidence type="ECO:0000256" key="2">
    <source>
        <dbReference type="ARBA" id="ARBA00008954"/>
    </source>
</evidence>
<comment type="pathway">
    <text evidence="3">Amino-acid biosynthesis; L-proline biosynthesis; L-glutamate 5-semialdehyde from L-ornithine: step 1/1.</text>
</comment>
<dbReference type="PANTHER" id="PTHR11986">
    <property type="entry name" value="AMINOTRANSFERASE CLASS III"/>
    <property type="match status" value="1"/>
</dbReference>
<dbReference type="AlphaFoldDB" id="A0A1Y1L787"/>
<dbReference type="Gene3D" id="3.90.1150.10">
    <property type="entry name" value="Aspartate Aminotransferase, domain 1"/>
    <property type="match status" value="1"/>
</dbReference>
<comment type="catalytic activity">
    <reaction evidence="3">
        <text>a 2-oxocarboxylate + L-ornithine = L-glutamate 5-semialdehyde + an L-alpha-amino acid</text>
        <dbReference type="Rhea" id="RHEA:13877"/>
        <dbReference type="ChEBI" id="CHEBI:35179"/>
        <dbReference type="ChEBI" id="CHEBI:46911"/>
        <dbReference type="ChEBI" id="CHEBI:58066"/>
        <dbReference type="ChEBI" id="CHEBI:59869"/>
        <dbReference type="EC" id="2.6.1.13"/>
    </reaction>
</comment>
<reference evidence="4" key="1">
    <citation type="journal article" date="2016" name="Sci. Rep.">
        <title>Molecular characterization of firefly nuptial gifts: a multi-omics approach sheds light on postcopulatory sexual selection.</title>
        <authorList>
            <person name="Al-Wathiqui N."/>
            <person name="Fallon T.R."/>
            <person name="South A."/>
            <person name="Weng J.K."/>
            <person name="Lewis S.M."/>
        </authorList>
    </citation>
    <scope>NUCLEOTIDE SEQUENCE</scope>
</reference>
<dbReference type="GO" id="GO:0010121">
    <property type="term" value="P:L-arginine catabolic process to proline via ornithine"/>
    <property type="evidence" value="ECO:0007669"/>
    <property type="project" value="TreeGrafter"/>
</dbReference>
<dbReference type="GO" id="GO:0019544">
    <property type="term" value="P:L-arginine catabolic process to L-glutamate"/>
    <property type="evidence" value="ECO:0007669"/>
    <property type="project" value="TreeGrafter"/>
</dbReference>
<dbReference type="GO" id="GO:0042802">
    <property type="term" value="F:identical protein binding"/>
    <property type="evidence" value="ECO:0007669"/>
    <property type="project" value="TreeGrafter"/>
</dbReference>
<evidence type="ECO:0000256" key="1">
    <source>
        <dbReference type="ARBA" id="ARBA00001933"/>
    </source>
</evidence>
<keyword evidence="3" id="KW-0032">Aminotransferase</keyword>
<comment type="cofactor">
    <cofactor evidence="1 3">
        <name>pyridoxal 5'-phosphate</name>
        <dbReference type="ChEBI" id="CHEBI:597326"/>
    </cofactor>
</comment>
<comment type="similarity">
    <text evidence="2 3">Belongs to the class-III pyridoxal-phosphate-dependent aminotransferase family.</text>
</comment>
<protein>
    <recommendedName>
        <fullName evidence="3">Ornithine aminotransferase</fullName>
        <ecNumber evidence="3">2.6.1.13</ecNumber>
    </recommendedName>
</protein>
<dbReference type="InterPro" id="IPR050103">
    <property type="entry name" value="Class-III_PLP-dep_AT"/>
</dbReference>
<dbReference type="GO" id="GO:0005737">
    <property type="term" value="C:cytoplasm"/>
    <property type="evidence" value="ECO:0007669"/>
    <property type="project" value="TreeGrafter"/>
</dbReference>
<dbReference type="PANTHER" id="PTHR11986:SF18">
    <property type="entry name" value="ORNITHINE AMINOTRANSFERASE, MITOCHONDRIAL"/>
    <property type="match status" value="1"/>
</dbReference>